<evidence type="ECO:0008006" key="4">
    <source>
        <dbReference type="Google" id="ProtNLM"/>
    </source>
</evidence>
<keyword evidence="3" id="KW-1185">Reference proteome</keyword>
<sequence>MVMVTKVTFLYSTASNSTSPLALFSHIYLHLCVPIEKIKDFDGRELQTNFSGRGRDILREISRLEGVVNDYDRELTRLRDIATQLESGRAQVQTHIDSYTSLLSAPVRRLRNPLFQSNHPSTLSLPAHHDPDRILKRIFTFACYRDEDEHANSHLQWLTPLKISHVCSHWRKISLDLPEMWSYLDVSGDLDPESNRKLLHAYIARARTDTPLSVRIELDRHFSYMQRHVLNLILDHADRWREAIIVVDHQQLWRFLSFPFDILEKLVLRIGNIQSNRPVDNFKFAPRLRYVKVDAALSALSFPFSVRRIDLRGRADHSDVVRLEAHQLDVPDLHLSLFPVFRDAPVRLTNLQALTVHALSPDFEAFAQTVTMPHLNRLNIVFDKDHTYDISSFHSLLSTVERSECQLSAFSMDMTHCPGKHHQSHIEKLQTDENELRDFLDAIPSITELRVVEPRGSNCEHCNIITMLLWWLVVADYYDTSSLTLPNLRKLELVWTAAPDVGALVTMVQSRLEEHVVVERAMTMDVDNEERRQNVSEGGGGDGTSMSDAYSEGSTRSTQRDSDSAVLLSALKSLVIGTRGEVEADSYMWEWMEDIRAQGMVPSGNRAFNTSPMYRQVYICSLSEPQCGATKSMTDGSKRGHITASFLHHKLFDVSVLIDRILCLFPRWLGKESQNHGMSLSLFLFVVNADTRPSVLFTEQRRSFYAPLNRQCKKIVRARLRDIVTQLESGHAEAETDIDNYSSLAAVPILGLLNPPVQSNASLACVF</sequence>
<name>A0A9P8ATX0_9AGAR</name>
<dbReference type="RefSeq" id="XP_043041373.1">
    <property type="nucleotide sequence ID" value="XM_043184122.1"/>
</dbReference>
<accession>A0A9P8ATX0</accession>
<organism evidence="2 3">
    <name type="scientific">Guyanagaster necrorhizus</name>
    <dbReference type="NCBI Taxonomy" id="856835"/>
    <lineage>
        <taxon>Eukaryota</taxon>
        <taxon>Fungi</taxon>
        <taxon>Dikarya</taxon>
        <taxon>Basidiomycota</taxon>
        <taxon>Agaricomycotina</taxon>
        <taxon>Agaricomycetes</taxon>
        <taxon>Agaricomycetidae</taxon>
        <taxon>Agaricales</taxon>
        <taxon>Marasmiineae</taxon>
        <taxon>Physalacriaceae</taxon>
        <taxon>Guyanagaster</taxon>
    </lineage>
</organism>
<feature type="region of interest" description="Disordered" evidence="1">
    <location>
        <begin position="523"/>
        <end position="561"/>
    </location>
</feature>
<dbReference type="GeneID" id="66106419"/>
<dbReference type="OrthoDB" id="2878249at2759"/>
<evidence type="ECO:0000313" key="2">
    <source>
        <dbReference type="EMBL" id="KAG7447873.1"/>
    </source>
</evidence>
<protein>
    <recommendedName>
        <fullName evidence="4">F-box domain-containing protein</fullName>
    </recommendedName>
</protein>
<evidence type="ECO:0000256" key="1">
    <source>
        <dbReference type="SAM" id="MobiDB-lite"/>
    </source>
</evidence>
<feature type="compositionally biased region" description="Polar residues" evidence="1">
    <location>
        <begin position="544"/>
        <end position="557"/>
    </location>
</feature>
<dbReference type="EMBL" id="MU250531">
    <property type="protein sequence ID" value="KAG7447873.1"/>
    <property type="molecule type" value="Genomic_DNA"/>
</dbReference>
<proteinExistence type="predicted"/>
<dbReference type="AlphaFoldDB" id="A0A9P8ATX0"/>
<comment type="caution">
    <text evidence="2">The sequence shown here is derived from an EMBL/GenBank/DDBJ whole genome shotgun (WGS) entry which is preliminary data.</text>
</comment>
<reference evidence="2" key="1">
    <citation type="submission" date="2020-11" db="EMBL/GenBank/DDBJ databases">
        <title>Adaptations for nitrogen fixation in a non-lichenized fungal sporocarp promotes dispersal by wood-feeding termites.</title>
        <authorList>
            <consortium name="DOE Joint Genome Institute"/>
            <person name="Koch R.A."/>
            <person name="Yoon G."/>
            <person name="Arayal U."/>
            <person name="Lail K."/>
            <person name="Amirebrahimi M."/>
            <person name="Labutti K."/>
            <person name="Lipzen A."/>
            <person name="Riley R."/>
            <person name="Barry K."/>
            <person name="Henrissat B."/>
            <person name="Grigoriev I.V."/>
            <person name="Herr J.R."/>
            <person name="Aime M.C."/>
        </authorList>
    </citation>
    <scope>NUCLEOTIDE SEQUENCE</scope>
    <source>
        <strain evidence="2">MCA 3950</strain>
    </source>
</reference>
<evidence type="ECO:0000313" key="3">
    <source>
        <dbReference type="Proteomes" id="UP000812287"/>
    </source>
</evidence>
<dbReference type="Proteomes" id="UP000812287">
    <property type="component" value="Unassembled WGS sequence"/>
</dbReference>
<gene>
    <name evidence="2" type="ORF">BT62DRAFT_919056</name>
</gene>